<accession>A0A9D1Z1Q5</accession>
<proteinExistence type="predicted"/>
<evidence type="ECO:0000313" key="2">
    <source>
        <dbReference type="Proteomes" id="UP000886844"/>
    </source>
</evidence>
<reference evidence="1" key="1">
    <citation type="journal article" date="2021" name="PeerJ">
        <title>Extensive microbial diversity within the chicken gut microbiome revealed by metagenomics and culture.</title>
        <authorList>
            <person name="Gilroy R."/>
            <person name="Ravi A."/>
            <person name="Getino M."/>
            <person name="Pursley I."/>
            <person name="Horton D.L."/>
            <person name="Alikhan N.F."/>
            <person name="Baker D."/>
            <person name="Gharbi K."/>
            <person name="Hall N."/>
            <person name="Watson M."/>
            <person name="Adriaenssens E.M."/>
            <person name="Foster-Nyarko E."/>
            <person name="Jarju S."/>
            <person name="Secka A."/>
            <person name="Antonio M."/>
            <person name="Oren A."/>
            <person name="Chaudhuri R.R."/>
            <person name="La Ragione R."/>
            <person name="Hildebrand F."/>
            <person name="Pallen M.J."/>
        </authorList>
    </citation>
    <scope>NUCLEOTIDE SEQUENCE</scope>
    <source>
        <strain evidence="1">5134</strain>
    </source>
</reference>
<dbReference type="Proteomes" id="UP000886844">
    <property type="component" value="Unassembled WGS sequence"/>
</dbReference>
<organism evidence="1 2">
    <name type="scientific">Candidatus Alistipes intestinigallinarum</name>
    <dbReference type="NCBI Taxonomy" id="2838440"/>
    <lineage>
        <taxon>Bacteria</taxon>
        <taxon>Pseudomonadati</taxon>
        <taxon>Bacteroidota</taxon>
        <taxon>Bacteroidia</taxon>
        <taxon>Bacteroidales</taxon>
        <taxon>Rikenellaceae</taxon>
        <taxon>Alistipes</taxon>
    </lineage>
</organism>
<reference evidence="1" key="2">
    <citation type="submission" date="2021-04" db="EMBL/GenBank/DDBJ databases">
        <authorList>
            <person name="Gilroy R."/>
        </authorList>
    </citation>
    <scope>NUCLEOTIDE SEQUENCE</scope>
    <source>
        <strain evidence="1">5134</strain>
    </source>
</reference>
<sequence>MILLLFVLVGSLDGVSFGQEICGAQSVLTQSADSDSLAPIHNYLSAWTHTCDTTAETPVISFEHRAVVRQRAAVRAAVDAAFDVRMAIRSLFGASHSDAVDYYVFSLERILI</sequence>
<comment type="caution">
    <text evidence="1">The sequence shown here is derived from an EMBL/GenBank/DDBJ whole genome shotgun (WGS) entry which is preliminary data.</text>
</comment>
<gene>
    <name evidence="1" type="ORF">H9828_10370</name>
</gene>
<name>A0A9D1Z1Q5_9BACT</name>
<protein>
    <submittedName>
        <fullName evidence="1">Uncharacterized protein</fullName>
    </submittedName>
</protein>
<evidence type="ECO:0000313" key="1">
    <source>
        <dbReference type="EMBL" id="HIY69803.1"/>
    </source>
</evidence>
<dbReference type="EMBL" id="DXDA01000080">
    <property type="protein sequence ID" value="HIY69803.1"/>
    <property type="molecule type" value="Genomic_DNA"/>
</dbReference>
<dbReference type="AlphaFoldDB" id="A0A9D1Z1Q5"/>